<protein>
    <recommendedName>
        <fullName evidence="4 14">Protoporphyrinogen IX oxidase</fullName>
        <shortName evidence="14">PPO</shortName>
        <ecNumber evidence="14 15">1.3.99.-</ecNumber>
    </recommendedName>
</protein>
<proteinExistence type="inferred from homology"/>
<evidence type="ECO:0000256" key="14">
    <source>
        <dbReference type="HAMAP-Rule" id="MF_02239"/>
    </source>
</evidence>
<dbReference type="RefSeq" id="WP_281045572.1">
    <property type="nucleotide sequence ID" value="NZ_JARYGZ010000002.1"/>
</dbReference>
<feature type="binding site" description="axial binding residue" evidence="14">
    <location>
        <position position="96"/>
    </location>
    <ligand>
        <name>heme</name>
        <dbReference type="ChEBI" id="CHEBI:30413"/>
    </ligand>
    <ligandPart>
        <name>Fe</name>
        <dbReference type="ChEBI" id="CHEBI:18248"/>
    </ligandPart>
</feature>
<evidence type="ECO:0000256" key="7">
    <source>
        <dbReference type="ARBA" id="ARBA00022692"/>
    </source>
</evidence>
<evidence type="ECO:0000313" key="17">
    <source>
        <dbReference type="Proteomes" id="UP001160625"/>
    </source>
</evidence>
<evidence type="ECO:0000256" key="15">
    <source>
        <dbReference type="PIRNR" id="PIRNR004638"/>
    </source>
</evidence>
<evidence type="ECO:0000256" key="2">
    <source>
        <dbReference type="ARBA" id="ARBA00005073"/>
    </source>
</evidence>
<dbReference type="HAMAP" id="MF_02239">
    <property type="entry name" value="HemJ"/>
    <property type="match status" value="1"/>
</dbReference>
<evidence type="ECO:0000256" key="10">
    <source>
        <dbReference type="ARBA" id="ARBA00023002"/>
    </source>
</evidence>
<dbReference type="Pfam" id="PF03653">
    <property type="entry name" value="UPF0093"/>
    <property type="match status" value="1"/>
</dbReference>
<comment type="subunit">
    <text evidence="14">Homodimer.</text>
</comment>
<evidence type="ECO:0000256" key="4">
    <source>
        <dbReference type="ARBA" id="ARBA00017504"/>
    </source>
</evidence>
<dbReference type="PIRSF" id="PIRSF004638">
    <property type="entry name" value="UCP004638"/>
    <property type="match status" value="1"/>
</dbReference>
<evidence type="ECO:0000256" key="12">
    <source>
        <dbReference type="ARBA" id="ARBA00023136"/>
    </source>
</evidence>
<sequence>MTSMIGWLGGAYPWVKAAHLIFVIFWIAGLFMLPRFTIYQCETVPGSAEDRAWVDRIARLRRIIITPSMVLVWIFGLCLAFDIGAFGQGQGWFHMKLALVLALSGYHGWAIGAAKKVADGHRPASTRSLRIMNEIPGIATILIVILVIVKPF</sequence>
<evidence type="ECO:0000256" key="6">
    <source>
        <dbReference type="ARBA" id="ARBA00022617"/>
    </source>
</evidence>
<gene>
    <name evidence="16" type="ORF">QGN17_15870</name>
</gene>
<evidence type="ECO:0000256" key="8">
    <source>
        <dbReference type="ARBA" id="ARBA00022723"/>
    </source>
</evidence>
<comment type="catalytic activity">
    <reaction evidence="13 14 15">
        <text>protoporphyrinogen IX + 3 A = protoporphyrin IX + 3 AH2</text>
        <dbReference type="Rhea" id="RHEA:62000"/>
        <dbReference type="ChEBI" id="CHEBI:13193"/>
        <dbReference type="ChEBI" id="CHEBI:17499"/>
        <dbReference type="ChEBI" id="CHEBI:57306"/>
        <dbReference type="ChEBI" id="CHEBI:57307"/>
    </reaction>
</comment>
<keyword evidence="7 14" id="KW-0812">Transmembrane</keyword>
<comment type="caution">
    <text evidence="16">The sequence shown here is derived from an EMBL/GenBank/DDBJ whole genome shotgun (WGS) entry which is preliminary data.</text>
</comment>
<feature type="transmembrane region" description="Helical" evidence="14">
    <location>
        <begin position="12"/>
        <end position="33"/>
    </location>
</feature>
<comment type="subcellular location">
    <subcellularLocation>
        <location evidence="1 14">Cell membrane</location>
        <topology evidence="1 14">Multi-pass membrane protein</topology>
    </subcellularLocation>
</comment>
<keyword evidence="10 14" id="KW-0560">Oxidoreductase</keyword>
<keyword evidence="6 14" id="KW-0349">Heme</keyword>
<feature type="binding site" description="axial binding residue" evidence="14">
    <location>
        <position position="19"/>
    </location>
    <ligand>
        <name>heme</name>
        <dbReference type="ChEBI" id="CHEBI:30413"/>
    </ligand>
    <ligandPart>
        <name>Fe</name>
        <dbReference type="ChEBI" id="CHEBI:18248"/>
    </ligandPart>
</feature>
<dbReference type="EMBL" id="JARYGZ010000002">
    <property type="protein sequence ID" value="MDH7640215.1"/>
    <property type="molecule type" value="Genomic_DNA"/>
</dbReference>
<feature type="transmembrane region" description="Helical" evidence="14">
    <location>
        <begin position="131"/>
        <end position="149"/>
    </location>
</feature>
<keyword evidence="5 14" id="KW-1003">Cell membrane</keyword>
<keyword evidence="12 14" id="KW-0472">Membrane</keyword>
<accession>A0ABT6N541</accession>
<evidence type="ECO:0000256" key="1">
    <source>
        <dbReference type="ARBA" id="ARBA00004651"/>
    </source>
</evidence>
<keyword evidence="8 14" id="KW-0479">Metal-binding</keyword>
<comment type="function">
    <text evidence="14 15">Catalyzes the oxidation of protoporphyrinogen IX to protoporphyrin IX.</text>
</comment>
<dbReference type="PANTHER" id="PTHR40255">
    <property type="entry name" value="UPF0093 MEMBRANE PROTEIN SLR1790"/>
    <property type="match status" value="1"/>
</dbReference>
<keyword evidence="11 14" id="KW-0408">Iron</keyword>
<keyword evidence="9 14" id="KW-1133">Transmembrane helix</keyword>
<evidence type="ECO:0000256" key="9">
    <source>
        <dbReference type="ARBA" id="ARBA00022989"/>
    </source>
</evidence>
<evidence type="ECO:0000313" key="16">
    <source>
        <dbReference type="EMBL" id="MDH7640215.1"/>
    </source>
</evidence>
<reference evidence="16" key="1">
    <citation type="submission" date="2023-04" db="EMBL/GenBank/DDBJ databases">
        <title>Sphingomonas sp. MAHUQ-71 isolated from rice field.</title>
        <authorList>
            <person name="Huq M.A."/>
        </authorList>
    </citation>
    <scope>NUCLEOTIDE SEQUENCE</scope>
    <source>
        <strain evidence="16">MAHUQ-71</strain>
    </source>
</reference>
<dbReference type="PANTHER" id="PTHR40255:SF1">
    <property type="entry name" value="PROTOPORPHYRINOGEN IX OXIDASE"/>
    <property type="match status" value="1"/>
</dbReference>
<evidence type="ECO:0000256" key="3">
    <source>
        <dbReference type="ARBA" id="ARBA00006501"/>
    </source>
</evidence>
<comment type="similarity">
    <text evidence="3 14 15">Belongs to the HemJ family.</text>
</comment>
<dbReference type="InterPro" id="IPR005265">
    <property type="entry name" value="HemJ-like"/>
</dbReference>
<evidence type="ECO:0000256" key="11">
    <source>
        <dbReference type="ARBA" id="ARBA00023004"/>
    </source>
</evidence>
<evidence type="ECO:0000256" key="5">
    <source>
        <dbReference type="ARBA" id="ARBA00022475"/>
    </source>
</evidence>
<dbReference type="EC" id="1.3.99.-" evidence="14 15"/>
<comment type="cofactor">
    <cofactor evidence="14 15">
        <name>heme b</name>
        <dbReference type="ChEBI" id="CHEBI:60344"/>
    </cofactor>
    <text evidence="14 15">Binds 1 heme b (iron(II)-protoporphyrin IX) group per subunit.</text>
</comment>
<evidence type="ECO:0000256" key="13">
    <source>
        <dbReference type="ARBA" id="ARBA00048390"/>
    </source>
</evidence>
<dbReference type="Proteomes" id="UP001160625">
    <property type="component" value="Unassembled WGS sequence"/>
</dbReference>
<comment type="pathway">
    <text evidence="2 14 15">Porphyrin-containing compound metabolism; protoporphyrin-IX biosynthesis; protoporphyrin-IX from protoporphyrinogen-IX: step 1/1.</text>
</comment>
<feature type="transmembrane region" description="Helical" evidence="14">
    <location>
        <begin position="63"/>
        <end position="86"/>
    </location>
</feature>
<feature type="transmembrane region" description="Helical" evidence="14">
    <location>
        <begin position="92"/>
        <end position="111"/>
    </location>
</feature>
<keyword evidence="17" id="KW-1185">Reference proteome</keyword>
<organism evidence="16 17">
    <name type="scientific">Sphingomonas oryzagri</name>
    <dbReference type="NCBI Taxonomy" id="3042314"/>
    <lineage>
        <taxon>Bacteria</taxon>
        <taxon>Pseudomonadati</taxon>
        <taxon>Pseudomonadota</taxon>
        <taxon>Alphaproteobacteria</taxon>
        <taxon>Sphingomonadales</taxon>
        <taxon>Sphingomonadaceae</taxon>
        <taxon>Sphingomonas</taxon>
    </lineage>
</organism>
<name>A0ABT6N541_9SPHN</name>